<organism evidence="2 3">
    <name type="scientific">Photobacterium profundum 3TCK</name>
    <dbReference type="NCBI Taxonomy" id="314280"/>
    <lineage>
        <taxon>Bacteria</taxon>
        <taxon>Pseudomonadati</taxon>
        <taxon>Pseudomonadota</taxon>
        <taxon>Gammaproteobacteria</taxon>
        <taxon>Vibrionales</taxon>
        <taxon>Vibrionaceae</taxon>
        <taxon>Photobacterium</taxon>
    </lineage>
</organism>
<keyword evidence="1" id="KW-0732">Signal</keyword>
<feature type="signal peptide" evidence="1">
    <location>
        <begin position="1"/>
        <end position="18"/>
    </location>
</feature>
<evidence type="ECO:0000256" key="1">
    <source>
        <dbReference type="SAM" id="SignalP"/>
    </source>
</evidence>
<reference evidence="2 3" key="1">
    <citation type="submission" date="2006-03" db="EMBL/GenBank/DDBJ databases">
        <authorList>
            <person name="Bartlett D.H."/>
            <person name="Valle G."/>
            <person name="Lauro F.M."/>
            <person name="Vezzi A."/>
            <person name="Simonato F."/>
            <person name="Eloe E."/>
            <person name="Vitulo N."/>
            <person name="Stratton T.K."/>
            <person name="D'angelo M."/>
            <person name="Ferriera S."/>
            <person name="Johnson J."/>
            <person name="Kravitz S."/>
            <person name="Beeson K."/>
            <person name="Sutton G."/>
            <person name="Rogers Y."/>
            <person name="Friedman R."/>
            <person name="Frazier M."/>
            <person name="Venter J.C."/>
        </authorList>
    </citation>
    <scope>NUCLEOTIDE SEQUENCE [LARGE SCALE GENOMIC DNA]</scope>
    <source>
        <strain evidence="2 3">3TCK</strain>
    </source>
</reference>
<accession>Q1YZ82</accession>
<name>Q1YZ82_9GAMM</name>
<dbReference type="Proteomes" id="UP000003789">
    <property type="component" value="Unassembled WGS sequence"/>
</dbReference>
<feature type="chain" id="PRO_5004197928" evidence="1">
    <location>
        <begin position="19"/>
        <end position="187"/>
    </location>
</feature>
<dbReference type="AlphaFoldDB" id="Q1YZ82"/>
<dbReference type="RefSeq" id="WP_006231592.1">
    <property type="nucleotide sequence ID" value="NZ_CH724135.1"/>
</dbReference>
<dbReference type="HOGENOM" id="CLU_1446405_0_0_6"/>
<dbReference type="OrthoDB" id="9923058at2"/>
<dbReference type="EMBL" id="AAPH01000032">
    <property type="protein sequence ID" value="EAS41575.1"/>
    <property type="molecule type" value="Genomic_DNA"/>
</dbReference>
<gene>
    <name evidence="2" type="ORF">P3TCK_18414</name>
</gene>
<sequence length="187" mass="21259">MVKLLIIVMAVFCPLAYAESIDVNQDKLKEVFSCNDTTKTVCFSNAEVYPEYNIYIFNFIAEVKDINLKGMTIEQYISKSMGPLLGLINPKAAKFYNIEPIMRKLIDESLYSVENAILGLTVNYKGEAYIGSEWVKGDQTTVLSEKIEKIDQKAAKPVDLLINDCENIKLILGRLTKEQNDQYCNYE</sequence>
<protein>
    <submittedName>
        <fullName evidence="2">Uncharacterized protein</fullName>
    </submittedName>
</protein>
<comment type="caution">
    <text evidence="2">The sequence shown here is derived from an EMBL/GenBank/DDBJ whole genome shotgun (WGS) entry which is preliminary data.</text>
</comment>
<evidence type="ECO:0000313" key="3">
    <source>
        <dbReference type="Proteomes" id="UP000003789"/>
    </source>
</evidence>
<proteinExistence type="predicted"/>
<evidence type="ECO:0000313" key="2">
    <source>
        <dbReference type="EMBL" id="EAS41575.1"/>
    </source>
</evidence>